<dbReference type="SUPFAM" id="SSF51316">
    <property type="entry name" value="Mss4-like"/>
    <property type="match status" value="1"/>
</dbReference>
<keyword evidence="2 5" id="KW-0560">Oxidoreductase</keyword>
<dbReference type="Gene3D" id="2.170.150.20">
    <property type="entry name" value="Peptide methionine sulfoxide reductase"/>
    <property type="match status" value="1"/>
</dbReference>
<proteinExistence type="predicted"/>
<dbReference type="PANTHER" id="PTHR10173:SF52">
    <property type="entry name" value="METHIONINE-R-SULFOXIDE REDUCTASE B1"/>
    <property type="match status" value="1"/>
</dbReference>
<dbReference type="EMBL" id="CP040089">
    <property type="protein sequence ID" value="QGA80842.1"/>
    <property type="molecule type" value="Genomic_DNA"/>
</dbReference>
<dbReference type="PROSITE" id="PS51790">
    <property type="entry name" value="MSRB"/>
    <property type="match status" value="1"/>
</dbReference>
<comment type="catalytic activity">
    <reaction evidence="3">
        <text>L-methionyl-[protein] + [thioredoxin]-disulfide + H2O = L-methionyl-(R)-S-oxide-[protein] + [thioredoxin]-dithiol</text>
        <dbReference type="Rhea" id="RHEA:24164"/>
        <dbReference type="Rhea" id="RHEA-COMP:10698"/>
        <dbReference type="Rhea" id="RHEA-COMP:10700"/>
        <dbReference type="Rhea" id="RHEA-COMP:12313"/>
        <dbReference type="Rhea" id="RHEA-COMP:12314"/>
        <dbReference type="ChEBI" id="CHEBI:15377"/>
        <dbReference type="ChEBI" id="CHEBI:16044"/>
        <dbReference type="ChEBI" id="CHEBI:29950"/>
        <dbReference type="ChEBI" id="CHEBI:45764"/>
        <dbReference type="ChEBI" id="CHEBI:50058"/>
        <dbReference type="EC" id="1.8.4.12"/>
    </reaction>
</comment>
<reference evidence="6" key="1">
    <citation type="submission" date="2019-05" db="EMBL/GenBank/DDBJ databases">
        <title>Candidatus Nanohalobium constans, a novel model system to study the DPANN nano-sized archaea: genomic and physiological characterization of a nanoarchaeon co-cultured with its chitinotrophic host.</title>
        <authorList>
            <person name="La Cono V."/>
            <person name="Arcadi E."/>
            <person name="Crisafi F."/>
            <person name="Denaro R."/>
            <person name="La Spada G."/>
            <person name="Messina E."/>
            <person name="Smedile F."/>
            <person name="Toshchakov S.V."/>
            <person name="Shevchenko M.A."/>
            <person name="Golyshin P.N."/>
            <person name="Golyshina O.V."/>
            <person name="Ferrer M."/>
            <person name="Rohde M."/>
            <person name="Mushegian A."/>
            <person name="Sorokin D.Y."/>
            <person name="Giuliano L."/>
            <person name="Yakimov M.M."/>
        </authorList>
    </citation>
    <scope>NUCLEOTIDE SEQUENCE [LARGE SCALE GENOMIC DNA]</scope>
    <source>
        <strain evidence="6">LC1Nh</strain>
    </source>
</reference>
<dbReference type="EC" id="1.8.4.12" evidence="1"/>
<name>A0A5Q0UGR9_9ARCH</name>
<dbReference type="NCBIfam" id="TIGR00357">
    <property type="entry name" value="peptide-methionine (R)-S-oxide reductase MsrB"/>
    <property type="match status" value="1"/>
</dbReference>
<dbReference type="GeneID" id="42365353"/>
<dbReference type="GO" id="GO:0030091">
    <property type="term" value="P:protein repair"/>
    <property type="evidence" value="ECO:0007669"/>
    <property type="project" value="InterPro"/>
</dbReference>
<accession>A0A5Q0UGR9</accession>
<dbReference type="RefSeq" id="WP_153550585.1">
    <property type="nucleotide sequence ID" value="NZ_CP040089.1"/>
</dbReference>
<evidence type="ECO:0000313" key="5">
    <source>
        <dbReference type="EMBL" id="QGA80842.1"/>
    </source>
</evidence>
<gene>
    <name evidence="5" type="primary">msrB</name>
    <name evidence="5" type="ORF">LC1Nh_0961</name>
</gene>
<dbReference type="AlphaFoldDB" id="A0A5Q0UGR9"/>
<dbReference type="InterPro" id="IPR002579">
    <property type="entry name" value="Met_Sox_Rdtase_MsrB_dom"/>
</dbReference>
<dbReference type="KEGG" id="ncon:LC1Nh_0961"/>
<feature type="domain" description="MsrB" evidence="4">
    <location>
        <begin position="3"/>
        <end position="123"/>
    </location>
</feature>
<dbReference type="Proteomes" id="UP000377803">
    <property type="component" value="Chromosome"/>
</dbReference>
<evidence type="ECO:0000256" key="1">
    <source>
        <dbReference type="ARBA" id="ARBA00012499"/>
    </source>
</evidence>
<dbReference type="OrthoDB" id="5961at2157"/>
<evidence type="ECO:0000256" key="3">
    <source>
        <dbReference type="ARBA" id="ARBA00048488"/>
    </source>
</evidence>
<dbReference type="InterPro" id="IPR028427">
    <property type="entry name" value="Met_Sox_Rdtase_MsrB"/>
</dbReference>
<evidence type="ECO:0000313" key="6">
    <source>
        <dbReference type="Proteomes" id="UP000377803"/>
    </source>
</evidence>
<evidence type="ECO:0000259" key="4">
    <source>
        <dbReference type="PROSITE" id="PS51790"/>
    </source>
</evidence>
<sequence>MEDENLKQKLSDLEYKVLREKGTEPPGSGEHLETNGEGVFKCKACGTKLFESEDKFESDKWPSFKDAVQGNIELKEDKRHGLNRVEVLCKNCGSHLGHVFDDGPEPTGKRYCINSVCLDFDQE</sequence>
<keyword evidence="6" id="KW-1185">Reference proteome</keyword>
<evidence type="ECO:0000256" key="2">
    <source>
        <dbReference type="ARBA" id="ARBA00023002"/>
    </source>
</evidence>
<dbReference type="GO" id="GO:0005737">
    <property type="term" value="C:cytoplasm"/>
    <property type="evidence" value="ECO:0007669"/>
    <property type="project" value="TreeGrafter"/>
</dbReference>
<dbReference type="PANTHER" id="PTHR10173">
    <property type="entry name" value="METHIONINE SULFOXIDE REDUCTASE"/>
    <property type="match status" value="1"/>
</dbReference>
<dbReference type="InterPro" id="IPR011057">
    <property type="entry name" value="Mss4-like_sf"/>
</dbReference>
<dbReference type="GO" id="GO:0033743">
    <property type="term" value="F:peptide-methionine (R)-S-oxide reductase activity"/>
    <property type="evidence" value="ECO:0007669"/>
    <property type="project" value="UniProtKB-EC"/>
</dbReference>
<dbReference type="Pfam" id="PF01641">
    <property type="entry name" value="SelR"/>
    <property type="match status" value="1"/>
</dbReference>
<protein>
    <recommendedName>
        <fullName evidence="1">peptide-methionine (R)-S-oxide reductase</fullName>
        <ecNumber evidence="1">1.8.4.12</ecNumber>
    </recommendedName>
</protein>
<organism evidence="5 6">
    <name type="scientific">Candidatus Nanohalobium constans</name>
    <dbReference type="NCBI Taxonomy" id="2565781"/>
    <lineage>
        <taxon>Archaea</taxon>
        <taxon>Candidatus Nanohalarchaeota</taxon>
        <taxon>Candidatus Nanohalobia</taxon>
        <taxon>Candidatus Nanohalobiales</taxon>
        <taxon>Candidatus Nanohalobiaceae</taxon>
        <taxon>Candidatus Nanohalobium</taxon>
    </lineage>
</organism>
<dbReference type="GO" id="GO:0006979">
    <property type="term" value="P:response to oxidative stress"/>
    <property type="evidence" value="ECO:0007669"/>
    <property type="project" value="InterPro"/>
</dbReference>